<evidence type="ECO:0000256" key="2">
    <source>
        <dbReference type="SAM" id="SignalP"/>
    </source>
</evidence>
<feature type="chain" id="PRO_5045125785" description="Outer membrane protein beta-barrel domain-containing protein" evidence="2">
    <location>
        <begin position="27"/>
        <end position="499"/>
    </location>
</feature>
<comment type="caution">
    <text evidence="3">The sequence shown here is derived from an EMBL/GenBank/DDBJ whole genome shotgun (WGS) entry which is preliminary data.</text>
</comment>
<evidence type="ECO:0000313" key="4">
    <source>
        <dbReference type="Proteomes" id="UP001516472"/>
    </source>
</evidence>
<evidence type="ECO:0000256" key="1">
    <source>
        <dbReference type="SAM" id="MobiDB-lite"/>
    </source>
</evidence>
<feature type="compositionally biased region" description="Basic and acidic residues" evidence="1">
    <location>
        <begin position="231"/>
        <end position="242"/>
    </location>
</feature>
<reference evidence="3 4" key="1">
    <citation type="submission" date="2020-02" db="EMBL/GenBank/DDBJ databases">
        <authorList>
            <person name="Babadi Z.K."/>
            <person name="Risdian C."/>
            <person name="Ebrahimipour G.H."/>
            <person name="Wink J."/>
        </authorList>
    </citation>
    <scope>NUCLEOTIDE SEQUENCE [LARGE SCALE GENOMIC DNA]</scope>
    <source>
        <strain evidence="3 4">ZKHCc1 1396</strain>
    </source>
</reference>
<proteinExistence type="predicted"/>
<sequence length="499" mass="53061">MKTRNRFASVTALLGAALLLAPAAHAAPKKSARTTQAAKKKAAKQADVRRVAVLASGPHGEAARDALEAELARRPARYEVVPESAVRSAASRLGQDPTTPAGASAVAAELGLSAVLVADTSTKGKKPQMRLTVRNGRDGKALASPAAARPATVKLVPVAVKRQWTALEKGLQKSRAPDPAPPAPVEPEPPLKPATPVVEAPTEKPATPPAKPPVTEDKAPVRKPVAVTPKPQDKEKDPEDSQVHAGVARRPPLVEGGIGLRLFGRSLRYKDDVFGVLRPYTLGLDVGGFALPGAPQVSGDLTVYPLARFKQGALARLGLTGAIDQSFGLKSTGSSGAVSYPTVAREWQAGLRYVMPFGQAERYGFEVTGTYGMNTFRVDPVNDERPLDLPNVEYQTAGLTLGLRAELSQKLDFNFRLGYLHPLSAGELNSDTWFPNASMGAVTGSATVAYRLNSVLDVRLKADLRRYFFKFNPDVGDPYIAGGAVDQYPGLTLQLGFKY</sequence>
<evidence type="ECO:0008006" key="5">
    <source>
        <dbReference type="Google" id="ProtNLM"/>
    </source>
</evidence>
<evidence type="ECO:0000313" key="3">
    <source>
        <dbReference type="EMBL" id="MBE4749470.1"/>
    </source>
</evidence>
<name>A0ABR9PNJ0_9BACT</name>
<protein>
    <recommendedName>
        <fullName evidence="5">Outer membrane protein beta-barrel domain-containing protein</fullName>
    </recommendedName>
</protein>
<feature type="compositionally biased region" description="Pro residues" evidence="1">
    <location>
        <begin position="178"/>
        <end position="193"/>
    </location>
</feature>
<gene>
    <name evidence="3" type="ORF">G4177_14985</name>
</gene>
<keyword evidence="2" id="KW-0732">Signal</keyword>
<feature type="compositionally biased region" description="Low complexity" evidence="1">
    <location>
        <begin position="194"/>
        <end position="205"/>
    </location>
</feature>
<dbReference type="Proteomes" id="UP001516472">
    <property type="component" value="Unassembled WGS sequence"/>
</dbReference>
<dbReference type="RefSeq" id="WP_193348837.1">
    <property type="nucleotide sequence ID" value="NZ_CBCSIP010000096.1"/>
</dbReference>
<dbReference type="EMBL" id="JAAIYO010000003">
    <property type="protein sequence ID" value="MBE4749470.1"/>
    <property type="molecule type" value="Genomic_DNA"/>
</dbReference>
<accession>A0ABR9PNJ0</accession>
<organism evidence="3 4">
    <name type="scientific">Corallococcus soli</name>
    <dbReference type="NCBI Taxonomy" id="2710757"/>
    <lineage>
        <taxon>Bacteria</taxon>
        <taxon>Pseudomonadati</taxon>
        <taxon>Myxococcota</taxon>
        <taxon>Myxococcia</taxon>
        <taxon>Myxococcales</taxon>
        <taxon>Cystobacterineae</taxon>
        <taxon>Myxococcaceae</taxon>
        <taxon>Corallococcus</taxon>
    </lineage>
</organism>
<keyword evidence="4" id="KW-1185">Reference proteome</keyword>
<feature type="region of interest" description="Disordered" evidence="1">
    <location>
        <begin position="169"/>
        <end position="249"/>
    </location>
</feature>
<feature type="signal peptide" evidence="2">
    <location>
        <begin position="1"/>
        <end position="26"/>
    </location>
</feature>